<accession>A0A1F6Y5S8</accession>
<dbReference type="AlphaFoldDB" id="A0A1F6Y5S8"/>
<dbReference type="InterPro" id="IPR012902">
    <property type="entry name" value="N_methyl_site"/>
</dbReference>
<name>A0A1F6Y5S8_9BACT</name>
<proteinExistence type="predicted"/>
<dbReference type="EMBL" id="MFVL01000013">
    <property type="protein sequence ID" value="OGJ01675.1"/>
    <property type="molecule type" value="Genomic_DNA"/>
</dbReference>
<evidence type="ECO:0000313" key="3">
    <source>
        <dbReference type="Proteomes" id="UP000177693"/>
    </source>
</evidence>
<keyword evidence="1" id="KW-0472">Membrane</keyword>
<keyword evidence="1" id="KW-1133">Transmembrane helix</keyword>
<dbReference type="Proteomes" id="UP000177693">
    <property type="component" value="Unassembled WGS sequence"/>
</dbReference>
<organism evidence="2 3">
    <name type="scientific">Candidatus Nomurabacteria bacterium RIFCSPLOWO2_02_FULL_40_67</name>
    <dbReference type="NCBI Taxonomy" id="1801787"/>
    <lineage>
        <taxon>Bacteria</taxon>
        <taxon>Candidatus Nomuraibacteriota</taxon>
    </lineage>
</organism>
<evidence type="ECO:0000256" key="1">
    <source>
        <dbReference type="SAM" id="Phobius"/>
    </source>
</evidence>
<reference evidence="2 3" key="1">
    <citation type="journal article" date="2016" name="Nat. Commun.">
        <title>Thousands of microbial genomes shed light on interconnected biogeochemical processes in an aquifer system.</title>
        <authorList>
            <person name="Anantharaman K."/>
            <person name="Brown C.T."/>
            <person name="Hug L.A."/>
            <person name="Sharon I."/>
            <person name="Castelle C.J."/>
            <person name="Probst A.J."/>
            <person name="Thomas B.C."/>
            <person name="Singh A."/>
            <person name="Wilkins M.J."/>
            <person name="Karaoz U."/>
            <person name="Brodie E.L."/>
            <person name="Williams K.H."/>
            <person name="Hubbard S.S."/>
            <person name="Banfield J.F."/>
        </authorList>
    </citation>
    <scope>NUCLEOTIDE SEQUENCE [LARGE SCALE GENOMIC DNA]</scope>
</reference>
<dbReference type="NCBIfam" id="TIGR02532">
    <property type="entry name" value="IV_pilin_GFxxxE"/>
    <property type="match status" value="1"/>
</dbReference>
<feature type="transmembrane region" description="Helical" evidence="1">
    <location>
        <begin position="12"/>
        <end position="32"/>
    </location>
</feature>
<evidence type="ECO:0008006" key="4">
    <source>
        <dbReference type="Google" id="ProtNLM"/>
    </source>
</evidence>
<evidence type="ECO:0000313" key="2">
    <source>
        <dbReference type="EMBL" id="OGJ01675.1"/>
    </source>
</evidence>
<protein>
    <recommendedName>
        <fullName evidence="4">Prepilin-type N-terminal cleavage/methylation domain-containing protein</fullName>
    </recommendedName>
</protein>
<sequence>MKKGFTLIEVIIYIALFSLLMGSAFVVVYQLIEGSDKLSVKNTTQEEGNFVMRKFNWALTGISSIDSPSSGTSNILKVTKYGGNKINICLDSNKIKIREGGTTCSGNSTELLPLTTDNVVVSDLSFEFIPAVGSGPSGIKATVKIDEIDFTITKYLRK</sequence>
<comment type="caution">
    <text evidence="2">The sequence shown here is derived from an EMBL/GenBank/DDBJ whole genome shotgun (WGS) entry which is preliminary data.</text>
</comment>
<keyword evidence="1" id="KW-0812">Transmembrane</keyword>
<dbReference type="Pfam" id="PF07963">
    <property type="entry name" value="N_methyl"/>
    <property type="match status" value="1"/>
</dbReference>
<gene>
    <name evidence="2" type="ORF">A3I23_00165</name>
</gene>